<dbReference type="Gene3D" id="2.40.40.10">
    <property type="entry name" value="RlpA-like domain"/>
    <property type="match status" value="1"/>
</dbReference>
<dbReference type="SUPFAM" id="SSF49590">
    <property type="entry name" value="PHL pollen allergen"/>
    <property type="match status" value="1"/>
</dbReference>
<dbReference type="SMART" id="SM00837">
    <property type="entry name" value="DPBB_1"/>
    <property type="match status" value="1"/>
</dbReference>
<name>A0A9R1NIY4_TRITD</name>
<dbReference type="PANTHER" id="PTHR31692:SF60">
    <property type="entry name" value="GENOME ASSEMBLY, CHROMOSOME: II"/>
    <property type="match status" value="1"/>
</dbReference>
<keyword evidence="5" id="KW-1133">Transmembrane helix</keyword>
<dbReference type="CDD" id="cd22275">
    <property type="entry name" value="DPBB_EXPB_N"/>
    <property type="match status" value="1"/>
</dbReference>
<evidence type="ECO:0000313" key="9">
    <source>
        <dbReference type="Proteomes" id="UP000324705"/>
    </source>
</evidence>
<dbReference type="PROSITE" id="PS50843">
    <property type="entry name" value="EXPANSIN_CBD"/>
    <property type="match status" value="1"/>
</dbReference>
<comment type="subcellular location">
    <subcellularLocation>
        <location evidence="1">Secreted</location>
    </subcellularLocation>
</comment>
<sequence length="297" mass="31165">MKSSLQPINQSTWQKTTLAITHTTGSASSSFPLLSLRTGLRGTSMASSSFAALAALAMSCLLILLPCSVSGWSHGGATWYVPPEGAGTDGGACGYQRDVEKPPFSAMITAGSPSIFKNGKGCGGCYQVRCTGNAACSGFPVTVVVTDECRGGPCLAEAAHFDLSGKAFGAMAKPGQADNLRKAGSIRVHYNRVPCNWHGMDIVFKVDAGSNPNYLVVLIEYEAGDGDLSAVELQQRGGGWASMQELSGAVWKYNSRSTLQAPISIRLTSGSGKQLIASNVIPSGWHAGRTYRSIVNY</sequence>
<reference evidence="8 9" key="1">
    <citation type="submission" date="2017-09" db="EMBL/GenBank/DDBJ databases">
        <authorList>
            <consortium name="International Durum Wheat Genome Sequencing Consortium (IDWGSC)"/>
            <person name="Milanesi L."/>
        </authorList>
    </citation>
    <scope>NUCLEOTIDE SEQUENCE [LARGE SCALE GENOMIC DNA]</scope>
    <source>
        <strain evidence="9">cv. Svevo</strain>
    </source>
</reference>
<evidence type="ECO:0000259" key="6">
    <source>
        <dbReference type="PROSITE" id="PS50842"/>
    </source>
</evidence>
<dbReference type="OMA" id="TIADECP"/>
<dbReference type="Proteomes" id="UP000324705">
    <property type="component" value="Chromosome 2A"/>
</dbReference>
<dbReference type="Pfam" id="PF03330">
    <property type="entry name" value="DPBB_1"/>
    <property type="match status" value="1"/>
</dbReference>
<dbReference type="Gene3D" id="2.60.40.760">
    <property type="entry name" value="Expansin, cellulose-binding-like domain"/>
    <property type="match status" value="1"/>
</dbReference>
<keyword evidence="5" id="KW-0472">Membrane</keyword>
<evidence type="ECO:0000256" key="3">
    <source>
        <dbReference type="ARBA" id="ARBA00022525"/>
    </source>
</evidence>
<keyword evidence="3" id="KW-0964">Secreted</keyword>
<keyword evidence="9" id="KW-1185">Reference proteome</keyword>
<proteinExistence type="inferred from homology"/>
<evidence type="ECO:0000256" key="2">
    <source>
        <dbReference type="ARBA" id="ARBA00005650"/>
    </source>
</evidence>
<dbReference type="PROSITE" id="PS50842">
    <property type="entry name" value="EXPANSIN_EG45"/>
    <property type="match status" value="1"/>
</dbReference>
<dbReference type="SUPFAM" id="SSF50685">
    <property type="entry name" value="Barwin-like endoglucanases"/>
    <property type="match status" value="1"/>
</dbReference>
<dbReference type="PRINTS" id="PR00829">
    <property type="entry name" value="LOLP1ALLERGN"/>
</dbReference>
<dbReference type="InterPro" id="IPR007117">
    <property type="entry name" value="Expansin_CBD"/>
</dbReference>
<dbReference type="InterPro" id="IPR007118">
    <property type="entry name" value="Expan_Lol_pI"/>
</dbReference>
<keyword evidence="5" id="KW-0812">Transmembrane</keyword>
<dbReference type="AlphaFoldDB" id="A0A9R1NIY4"/>
<gene>
    <name evidence="8" type="ORF">TRITD_2Av1G019110</name>
</gene>
<feature type="domain" description="Expansin-like EG45" evidence="6">
    <location>
        <begin position="90"/>
        <end position="200"/>
    </location>
</feature>
<dbReference type="GO" id="GO:0005576">
    <property type="term" value="C:extracellular region"/>
    <property type="evidence" value="ECO:0007669"/>
    <property type="project" value="UniProtKB-SubCell"/>
</dbReference>
<evidence type="ECO:0000313" key="8">
    <source>
        <dbReference type="EMBL" id="VAH25753.1"/>
    </source>
</evidence>
<protein>
    <submittedName>
        <fullName evidence="8">Uncharacterized protein</fullName>
    </submittedName>
</protein>
<evidence type="ECO:0000259" key="7">
    <source>
        <dbReference type="PROSITE" id="PS50843"/>
    </source>
</evidence>
<dbReference type="InterPro" id="IPR036749">
    <property type="entry name" value="Expansin_CBD_sf"/>
</dbReference>
<keyword evidence="4" id="KW-0732">Signal</keyword>
<dbReference type="InterPro" id="IPR005795">
    <property type="entry name" value="LolPI"/>
</dbReference>
<feature type="transmembrane region" description="Helical" evidence="5">
    <location>
        <begin position="45"/>
        <end position="65"/>
    </location>
</feature>
<dbReference type="InterPro" id="IPR007112">
    <property type="entry name" value="Expansin/allergen_DPBB_dom"/>
</dbReference>
<dbReference type="InterPro" id="IPR009009">
    <property type="entry name" value="RlpA-like_DPBB"/>
</dbReference>
<dbReference type="Pfam" id="PF01357">
    <property type="entry name" value="Expansin_C"/>
    <property type="match status" value="1"/>
</dbReference>
<accession>A0A9R1NIY4</accession>
<evidence type="ECO:0000256" key="5">
    <source>
        <dbReference type="SAM" id="Phobius"/>
    </source>
</evidence>
<dbReference type="PRINTS" id="PR01225">
    <property type="entry name" value="EXPANSNFAMLY"/>
</dbReference>
<dbReference type="InterPro" id="IPR036908">
    <property type="entry name" value="RlpA-like_sf"/>
</dbReference>
<feature type="domain" description="Expansin-like CBD" evidence="7">
    <location>
        <begin position="213"/>
        <end position="293"/>
    </location>
</feature>
<dbReference type="PANTHER" id="PTHR31692">
    <property type="entry name" value="EXPANSIN-B3"/>
    <property type="match status" value="1"/>
</dbReference>
<evidence type="ECO:0000256" key="4">
    <source>
        <dbReference type="ARBA" id="ARBA00022729"/>
    </source>
</evidence>
<comment type="similarity">
    <text evidence="2">Belongs to the expansin family. Expansin B subfamily.</text>
</comment>
<evidence type="ECO:0000256" key="1">
    <source>
        <dbReference type="ARBA" id="ARBA00004613"/>
    </source>
</evidence>
<dbReference type="Gramene" id="TRITD2Av1G019110.1">
    <property type="protein sequence ID" value="TRITD2Av1G019110.1"/>
    <property type="gene ID" value="TRITD2Av1G019110"/>
</dbReference>
<dbReference type="EMBL" id="LT934113">
    <property type="protein sequence ID" value="VAH25753.1"/>
    <property type="molecule type" value="Genomic_DNA"/>
</dbReference>
<organism evidence="8 9">
    <name type="scientific">Triticum turgidum subsp. durum</name>
    <name type="common">Durum wheat</name>
    <name type="synonym">Triticum durum</name>
    <dbReference type="NCBI Taxonomy" id="4567"/>
    <lineage>
        <taxon>Eukaryota</taxon>
        <taxon>Viridiplantae</taxon>
        <taxon>Streptophyta</taxon>
        <taxon>Embryophyta</taxon>
        <taxon>Tracheophyta</taxon>
        <taxon>Spermatophyta</taxon>
        <taxon>Magnoliopsida</taxon>
        <taxon>Liliopsida</taxon>
        <taxon>Poales</taxon>
        <taxon>Poaceae</taxon>
        <taxon>BOP clade</taxon>
        <taxon>Pooideae</taxon>
        <taxon>Triticodae</taxon>
        <taxon>Triticeae</taxon>
        <taxon>Triticinae</taxon>
        <taxon>Triticum</taxon>
    </lineage>
</organism>